<dbReference type="PANTHER" id="PTHR43053">
    <property type="entry name" value="GLYCOSIDASE FAMILY 31"/>
    <property type="match status" value="1"/>
</dbReference>
<dbReference type="GO" id="GO:0016052">
    <property type="term" value="P:carbohydrate catabolic process"/>
    <property type="evidence" value="ECO:0007669"/>
    <property type="project" value="InterPro"/>
</dbReference>
<dbReference type="Proteomes" id="UP001139559">
    <property type="component" value="Unassembled WGS sequence"/>
</dbReference>
<evidence type="ECO:0000256" key="5">
    <source>
        <dbReference type="PIRNR" id="PIRNR005536"/>
    </source>
</evidence>
<dbReference type="InterPro" id="IPR050985">
    <property type="entry name" value="Alpha-glycosidase_related"/>
</dbReference>
<feature type="binding site" evidence="7">
    <location>
        <position position="167"/>
    </location>
    <ligand>
        <name>substrate</name>
    </ligand>
</feature>
<dbReference type="FunFam" id="3.20.20.70:FF:000118">
    <property type="entry name" value="Alpha-galactosidase"/>
    <property type="match status" value="1"/>
</dbReference>
<evidence type="ECO:0000256" key="4">
    <source>
        <dbReference type="ARBA" id="ARBA00023295"/>
    </source>
</evidence>
<dbReference type="Gene3D" id="3.20.20.70">
    <property type="entry name" value="Aldolase class I"/>
    <property type="match status" value="1"/>
</dbReference>
<dbReference type="Pfam" id="PF02065">
    <property type="entry name" value="Melibiase"/>
    <property type="match status" value="1"/>
</dbReference>
<evidence type="ECO:0000259" key="8">
    <source>
        <dbReference type="Pfam" id="PF16875"/>
    </source>
</evidence>
<dbReference type="GO" id="GO:0004557">
    <property type="term" value="F:alpha-galactosidase activity"/>
    <property type="evidence" value="ECO:0007669"/>
    <property type="project" value="UniProtKB-UniRule"/>
</dbReference>
<evidence type="ECO:0000313" key="10">
    <source>
        <dbReference type="Proteomes" id="UP001139559"/>
    </source>
</evidence>
<dbReference type="PRINTS" id="PR00743">
    <property type="entry name" value="GLHYDRLASE36"/>
</dbReference>
<evidence type="ECO:0000256" key="2">
    <source>
        <dbReference type="ARBA" id="ARBA00012755"/>
    </source>
</evidence>
<proteinExistence type="inferred from homology"/>
<protein>
    <recommendedName>
        <fullName evidence="2 5">Alpha-galactosidase</fullName>
        <ecNumber evidence="2 5">3.2.1.22</ecNumber>
    </recommendedName>
</protein>
<accession>A0A9X2BII6</accession>
<dbReference type="RefSeq" id="WP_248007588.1">
    <property type="nucleotide sequence ID" value="NZ_JAJHVV010000002.1"/>
</dbReference>
<evidence type="ECO:0000256" key="1">
    <source>
        <dbReference type="ARBA" id="ARBA00001255"/>
    </source>
</evidence>
<dbReference type="Gene3D" id="2.70.98.60">
    <property type="entry name" value="alpha-galactosidase from lactobacil brevis"/>
    <property type="match status" value="1"/>
</dbReference>
<organism evidence="9 10">
    <name type="scientific">Vibrio amylolyticus</name>
    <dbReference type="NCBI Taxonomy" id="2847292"/>
    <lineage>
        <taxon>Bacteria</taxon>
        <taxon>Pseudomonadati</taxon>
        <taxon>Pseudomonadota</taxon>
        <taxon>Gammaproteobacteria</taxon>
        <taxon>Vibrionales</taxon>
        <taxon>Vibrionaceae</taxon>
        <taxon>Vibrio</taxon>
    </lineage>
</organism>
<feature type="binding site" evidence="7">
    <location>
        <position position="487"/>
    </location>
    <ligand>
        <name>substrate</name>
    </ligand>
</feature>
<keyword evidence="3 5" id="KW-0378">Hydrolase</keyword>
<dbReference type="PIRSF" id="PIRSF005536">
    <property type="entry name" value="Agal"/>
    <property type="match status" value="1"/>
</dbReference>
<dbReference type="InterPro" id="IPR002252">
    <property type="entry name" value="Glyco_hydro_36"/>
</dbReference>
<reference evidence="9" key="1">
    <citation type="submission" date="2021-11" db="EMBL/GenBank/DDBJ databases">
        <title>Vibrio ZSDE26 sp. nov. and Vibrio ZSDZ34 sp. nov., isolated from coastal seawater in Qingdao.</title>
        <authorList>
            <person name="Zhang P."/>
        </authorList>
    </citation>
    <scope>NUCLEOTIDE SEQUENCE</scope>
    <source>
        <strain evidence="9">ZSDE26</strain>
    </source>
</reference>
<feature type="binding site" evidence="7">
    <location>
        <begin position="443"/>
        <end position="447"/>
    </location>
    <ligand>
        <name>substrate</name>
    </ligand>
</feature>
<keyword evidence="4 5" id="KW-0326">Glycosidase</keyword>
<dbReference type="SUPFAM" id="SSF51445">
    <property type="entry name" value="(Trans)glycosidases"/>
    <property type="match status" value="1"/>
</dbReference>
<dbReference type="AlphaFoldDB" id="A0A9X2BII6"/>
<feature type="binding site" evidence="7">
    <location>
        <position position="509"/>
    </location>
    <ligand>
        <name>substrate</name>
    </ligand>
</feature>
<dbReference type="InterPro" id="IPR000111">
    <property type="entry name" value="Glyco_hydro_27/36_CS"/>
</dbReference>
<dbReference type="InterPro" id="IPR038417">
    <property type="entry name" value="Alpga-gal_N_sf"/>
</dbReference>
<evidence type="ECO:0000256" key="6">
    <source>
        <dbReference type="PIRSR" id="PIRSR005536-1"/>
    </source>
</evidence>
<comment type="caution">
    <text evidence="9">The sequence shown here is derived from an EMBL/GenBank/DDBJ whole genome shotgun (WGS) entry which is preliminary data.</text>
</comment>
<dbReference type="PROSITE" id="PS00512">
    <property type="entry name" value="ALPHA_GALACTOSIDASE"/>
    <property type="match status" value="1"/>
</dbReference>
<dbReference type="Pfam" id="PF16875">
    <property type="entry name" value="Glyco_hydro_36N"/>
    <property type="match status" value="1"/>
</dbReference>
<feature type="active site" description="Proton donor" evidence="6">
    <location>
        <position position="509"/>
    </location>
</feature>
<dbReference type="InterPro" id="IPR013785">
    <property type="entry name" value="Aldolase_TIM"/>
</dbReference>
<dbReference type="EMBL" id="JAJHVV010000002">
    <property type="protein sequence ID" value="MCK6262477.1"/>
    <property type="molecule type" value="Genomic_DNA"/>
</dbReference>
<dbReference type="InterPro" id="IPR031704">
    <property type="entry name" value="Glyco_hydro_36_N"/>
</dbReference>
<gene>
    <name evidence="9" type="ORF">KP803_04240</name>
</gene>
<feature type="binding site" evidence="7">
    <location>
        <begin position="333"/>
        <end position="334"/>
    </location>
    <ligand>
        <name>substrate</name>
    </ligand>
</feature>
<evidence type="ECO:0000256" key="7">
    <source>
        <dbReference type="PIRSR" id="PIRSR005536-2"/>
    </source>
</evidence>
<name>A0A9X2BII6_9VIBR</name>
<comment type="similarity">
    <text evidence="5">Belongs to the glycosyl hydrolase.</text>
</comment>
<keyword evidence="10" id="KW-1185">Reference proteome</keyword>
<dbReference type="InterPro" id="IPR017853">
    <property type="entry name" value="GH"/>
</dbReference>
<feature type="active site" description="Nucleophile" evidence="6">
    <location>
        <position position="445"/>
    </location>
</feature>
<sequence>MNKTVQLNSQQSTLIVCLNPMPEILYWGERLEPLNEQELVQFQLMTERGLMQARIDEDVPLSLCPELGRANFGSPGLEAHREGKSWAPQFIYDSHQINAQTLSIKCQDIVASIELQIALTLDDDSSVLAKSIKVINRDSTPLTVNKLALTFPLPYQANQVMSFHGRWSRELQSQRVRLDHGQFIQENRRGRTSHEYFPSCLIGEENFSEEKGDVWGFHLAWSGNHAWKAEVKSDGRRLMQAGELLLPGEVILKQNESYQTPTLYIAHSRSGINGLRTKFHPFIRQHLIRFDRHKVRPVHLNTWEGIYFDHNPSYLSEMISEAAKIGVERFIIDDGWFKGRNNDKAALGDWLVDKNKYPQGLTPLIKQVNELGMEFGLWVEPEMFNPDSDLFRTHPEWLLASEGYSAVTGRNQYVLDLQNSECFDYLYSALNQILSDHHIGYLKWDMNREIVQASHLGRAAVNGQTQALYKFLSKLNQSHPEVEIESCSSGGGRMDFEILRYACRFWTSDCNDALERQTIQRNMSIFFPPELMGAHIGPEKSHTTRRRHDIHFRGITALFGHMGVELDPVAESESEKQAFKHYIELHKQFRPLLHSGQSFFLDSRDHSRHAYGVFDKQQTLVAIAQLAMPEYMLMEPLKLGMLESDGDYRVSMVHFPHSSRGLMKRQPDWTQEQTIVVKGCWLKNVGLSLPILDPESAMLIHIEKSH</sequence>
<comment type="catalytic activity">
    <reaction evidence="1 5">
        <text>Hydrolysis of terminal, non-reducing alpha-D-galactose residues in alpha-D-galactosides, including galactose oligosaccharides, galactomannans and galactolipids.</text>
        <dbReference type="EC" id="3.2.1.22"/>
    </reaction>
</comment>
<dbReference type="PANTHER" id="PTHR43053:SF3">
    <property type="entry name" value="ALPHA-GALACTOSIDASE C-RELATED"/>
    <property type="match status" value="1"/>
</dbReference>
<evidence type="ECO:0000313" key="9">
    <source>
        <dbReference type="EMBL" id="MCK6262477.1"/>
    </source>
</evidence>
<feature type="binding site" evidence="7">
    <location>
        <position position="410"/>
    </location>
    <ligand>
        <name>substrate</name>
    </ligand>
</feature>
<dbReference type="EC" id="3.2.1.22" evidence="2 5"/>
<evidence type="ECO:0000256" key="3">
    <source>
        <dbReference type="ARBA" id="ARBA00022801"/>
    </source>
</evidence>
<feature type="domain" description="Glycosyl hydrolase family 36 N-terminal" evidence="8">
    <location>
        <begin position="22"/>
        <end position="252"/>
    </location>
</feature>
<dbReference type="CDD" id="cd14791">
    <property type="entry name" value="GH36"/>
    <property type="match status" value="1"/>
</dbReference>